<reference evidence="2" key="2">
    <citation type="journal article" date="2015" name="Data Brief">
        <title>Shoot transcriptome of the giant reed, Arundo donax.</title>
        <authorList>
            <person name="Barrero R.A."/>
            <person name="Guerrero F.D."/>
            <person name="Moolhuijzen P."/>
            <person name="Goolsby J.A."/>
            <person name="Tidwell J."/>
            <person name="Bellgard S.E."/>
            <person name="Bellgard M.I."/>
        </authorList>
    </citation>
    <scope>NUCLEOTIDE SEQUENCE</scope>
    <source>
        <tissue evidence="2">Shoot tissue taken approximately 20 cm above the soil surface</tissue>
    </source>
</reference>
<evidence type="ECO:0000313" key="2">
    <source>
        <dbReference type="EMBL" id="JAE30997.1"/>
    </source>
</evidence>
<feature type="region of interest" description="Disordered" evidence="1">
    <location>
        <begin position="64"/>
        <end position="86"/>
    </location>
</feature>
<reference evidence="2" key="1">
    <citation type="submission" date="2014-09" db="EMBL/GenBank/DDBJ databases">
        <authorList>
            <person name="Magalhaes I.L.F."/>
            <person name="Oliveira U."/>
            <person name="Santos F.R."/>
            <person name="Vidigal T.H.D.A."/>
            <person name="Brescovit A.D."/>
            <person name="Santos A.J."/>
        </authorList>
    </citation>
    <scope>NUCLEOTIDE SEQUENCE</scope>
    <source>
        <tissue evidence="2">Shoot tissue taken approximately 20 cm above the soil surface</tissue>
    </source>
</reference>
<accession>A0A0A9H2K0</accession>
<organism evidence="2">
    <name type="scientific">Arundo donax</name>
    <name type="common">Giant reed</name>
    <name type="synonym">Donax arundinaceus</name>
    <dbReference type="NCBI Taxonomy" id="35708"/>
    <lineage>
        <taxon>Eukaryota</taxon>
        <taxon>Viridiplantae</taxon>
        <taxon>Streptophyta</taxon>
        <taxon>Embryophyta</taxon>
        <taxon>Tracheophyta</taxon>
        <taxon>Spermatophyta</taxon>
        <taxon>Magnoliopsida</taxon>
        <taxon>Liliopsida</taxon>
        <taxon>Poales</taxon>
        <taxon>Poaceae</taxon>
        <taxon>PACMAD clade</taxon>
        <taxon>Arundinoideae</taxon>
        <taxon>Arundineae</taxon>
        <taxon>Arundo</taxon>
    </lineage>
</organism>
<sequence>MLGSSSAYMKFTIALKTTGSTSSTTTVCRPGFPIGPKNWALDTGERAARTHLCVRTFSSPTSKIMSQPTPCLRSSLKQRPKSDGGT</sequence>
<protein>
    <submittedName>
        <fullName evidence="2">Uncharacterized protein</fullName>
    </submittedName>
</protein>
<proteinExistence type="predicted"/>
<dbReference type="EMBL" id="GBRH01166899">
    <property type="protein sequence ID" value="JAE30997.1"/>
    <property type="molecule type" value="Transcribed_RNA"/>
</dbReference>
<evidence type="ECO:0000256" key="1">
    <source>
        <dbReference type="SAM" id="MobiDB-lite"/>
    </source>
</evidence>
<name>A0A0A9H2K0_ARUDO</name>
<dbReference type="AlphaFoldDB" id="A0A0A9H2K0"/>